<comment type="caution">
    <text evidence="1">The sequence shown here is derived from an EMBL/GenBank/DDBJ whole genome shotgun (WGS) entry which is preliminary data.</text>
</comment>
<dbReference type="EMBL" id="JACCFJ010000001">
    <property type="protein sequence ID" value="NYI84881.1"/>
    <property type="molecule type" value="Genomic_DNA"/>
</dbReference>
<dbReference type="NCBIfam" id="NF040893">
    <property type="entry name" value="SAVMC3_10250"/>
    <property type="match status" value="1"/>
</dbReference>
<dbReference type="InterPro" id="IPR054284">
    <property type="entry name" value="DUF7019"/>
</dbReference>
<gene>
    <name evidence="1" type="ORF">HNR68_003511</name>
</gene>
<reference evidence="1 2" key="1">
    <citation type="submission" date="2020-07" db="EMBL/GenBank/DDBJ databases">
        <title>Sequencing the genomes of 1000 actinobacteria strains.</title>
        <authorList>
            <person name="Klenk H.-P."/>
        </authorList>
    </citation>
    <scope>NUCLEOTIDE SEQUENCE [LARGE SCALE GENOMIC DNA]</scope>
    <source>
        <strain evidence="1 2">DSM 44065</strain>
    </source>
</reference>
<proteinExistence type="predicted"/>
<evidence type="ECO:0000313" key="2">
    <source>
        <dbReference type="Proteomes" id="UP000587002"/>
    </source>
</evidence>
<protein>
    <submittedName>
        <fullName evidence="1">Uncharacterized protein</fullName>
    </submittedName>
</protein>
<evidence type="ECO:0000313" key="1">
    <source>
        <dbReference type="EMBL" id="NYI84881.1"/>
    </source>
</evidence>
<dbReference type="Pfam" id="PF22880">
    <property type="entry name" value="DUF7019"/>
    <property type="match status" value="1"/>
</dbReference>
<dbReference type="RefSeq" id="WP_179722502.1">
    <property type="nucleotide sequence ID" value="NZ_BAABFH010000001.1"/>
</dbReference>
<name>A0A853ASA8_9PSEU</name>
<dbReference type="AlphaFoldDB" id="A0A853ASA8"/>
<dbReference type="Proteomes" id="UP000587002">
    <property type="component" value="Unassembled WGS sequence"/>
</dbReference>
<sequence>MAFRYYLYISDSKVDMLLSQIDPRFAAPRTTEFGVDLRLVSAKRSADRAATDRFARLDRVVRHLQDFGDLGTVDEPGQFFGGVLPMRWAAMPGEADPSLVFLGGWSDRTVVGLGGSARHLLGAAPGTSQPSSSSLAPTMLDQLGATSDLEDELVVDAVGDDLDRSDRAALTTVCRAVRDLRAPAQNVEFLAKRLLHGPCPGGDTGPCGGRSVLLGSPVYVALAD</sequence>
<keyword evidence="2" id="KW-1185">Reference proteome</keyword>
<accession>A0A853ASA8</accession>
<organism evidence="1 2">
    <name type="scientific">Saccharopolyspora hordei</name>
    <dbReference type="NCBI Taxonomy" id="1838"/>
    <lineage>
        <taxon>Bacteria</taxon>
        <taxon>Bacillati</taxon>
        <taxon>Actinomycetota</taxon>
        <taxon>Actinomycetes</taxon>
        <taxon>Pseudonocardiales</taxon>
        <taxon>Pseudonocardiaceae</taxon>
        <taxon>Saccharopolyspora</taxon>
    </lineage>
</organism>